<dbReference type="SUPFAM" id="SSF50969">
    <property type="entry name" value="YVTN repeat-like/Quinoprotein amine dehydrogenase"/>
    <property type="match status" value="1"/>
</dbReference>
<dbReference type="PANTHER" id="PTHR13831:SF1">
    <property type="entry name" value="PROTEIN HIR2"/>
    <property type="match status" value="1"/>
</dbReference>
<dbReference type="GO" id="GO:0006355">
    <property type="term" value="P:regulation of DNA-templated transcription"/>
    <property type="evidence" value="ECO:0007669"/>
    <property type="project" value="InterPro"/>
</dbReference>
<keyword evidence="7 11" id="KW-0805">Transcription regulation</keyword>
<dbReference type="Gene3D" id="2.130.10.10">
    <property type="entry name" value="YVTN repeat-like/Quinoprotein amine dehydrogenase"/>
    <property type="match status" value="1"/>
</dbReference>
<protein>
    <recommendedName>
        <fullName evidence="11">Protein HIR</fullName>
    </recommendedName>
</protein>
<evidence type="ECO:0000256" key="5">
    <source>
        <dbReference type="ARBA" id="ARBA00022737"/>
    </source>
</evidence>
<dbReference type="InterPro" id="IPR036322">
    <property type="entry name" value="WD40_repeat_dom_sf"/>
</dbReference>
<feature type="compositionally biased region" description="Polar residues" evidence="12">
    <location>
        <begin position="434"/>
        <end position="444"/>
    </location>
</feature>
<dbReference type="InterPro" id="IPR031120">
    <property type="entry name" value="HIR1-like"/>
</dbReference>
<feature type="region of interest" description="Disordered" evidence="12">
    <location>
        <begin position="384"/>
        <end position="561"/>
    </location>
</feature>
<keyword evidence="15" id="KW-1185">Reference proteome</keyword>
<accession>A3LVM3</accession>
<feature type="compositionally biased region" description="Polar residues" evidence="12">
    <location>
        <begin position="530"/>
        <end position="560"/>
    </location>
</feature>
<dbReference type="SUPFAM" id="SSF50978">
    <property type="entry name" value="WD40 repeat-like"/>
    <property type="match status" value="1"/>
</dbReference>
<dbReference type="AlphaFoldDB" id="A3LVM3"/>
<organism evidence="14 15">
    <name type="scientific">Scheffersomyces stipitis (strain ATCC 58785 / CBS 6054 / NBRC 10063 / NRRL Y-11545)</name>
    <name type="common">Yeast</name>
    <name type="synonym">Pichia stipitis</name>
    <dbReference type="NCBI Taxonomy" id="322104"/>
    <lineage>
        <taxon>Eukaryota</taxon>
        <taxon>Fungi</taxon>
        <taxon>Dikarya</taxon>
        <taxon>Ascomycota</taxon>
        <taxon>Saccharomycotina</taxon>
        <taxon>Pichiomycetes</taxon>
        <taxon>Debaryomycetaceae</taxon>
        <taxon>Scheffersomyces</taxon>
    </lineage>
</organism>
<dbReference type="Pfam" id="PF09453">
    <property type="entry name" value="HIRA_B"/>
    <property type="match status" value="1"/>
</dbReference>
<evidence type="ECO:0000313" key="15">
    <source>
        <dbReference type="Proteomes" id="UP000002258"/>
    </source>
</evidence>
<dbReference type="InterPro" id="IPR011044">
    <property type="entry name" value="Quino_amine_DH_bsu"/>
</dbReference>
<dbReference type="Pfam" id="PF07569">
    <property type="entry name" value="Hira"/>
    <property type="match status" value="1"/>
</dbReference>
<evidence type="ECO:0000256" key="4">
    <source>
        <dbReference type="ARBA" id="ARBA00022574"/>
    </source>
</evidence>
<feature type="domain" description="Protein HIRA-like C-terminal" evidence="13">
    <location>
        <begin position="702"/>
        <end position="930"/>
    </location>
</feature>
<feature type="repeat" description="WD" evidence="10">
    <location>
        <begin position="11"/>
        <end position="42"/>
    </location>
</feature>
<evidence type="ECO:0000256" key="8">
    <source>
        <dbReference type="ARBA" id="ARBA00023163"/>
    </source>
</evidence>
<dbReference type="InterPro" id="IPR001680">
    <property type="entry name" value="WD40_rpt"/>
</dbReference>
<dbReference type="Proteomes" id="UP000002258">
    <property type="component" value="Chromosome 5"/>
</dbReference>
<keyword evidence="8 11" id="KW-0804">Transcription</keyword>
<keyword evidence="6 11" id="KW-0156">Chromatin regulator</keyword>
<reference evidence="14 15" key="1">
    <citation type="journal article" date="2007" name="Nat. Biotechnol.">
        <title>Genome sequence of the lignocellulose-bioconverting and xylose-fermenting yeast Pichia stipitis.</title>
        <authorList>
            <person name="Jeffries T.W."/>
            <person name="Grigoriev I.V."/>
            <person name="Grimwood J."/>
            <person name="Laplaza J.M."/>
            <person name="Aerts A."/>
            <person name="Salamov A."/>
            <person name="Schmutz J."/>
            <person name="Lindquist E."/>
            <person name="Dehal P."/>
            <person name="Shapiro H."/>
            <person name="Jin Y.S."/>
            <person name="Passoth V."/>
            <person name="Richardson P.M."/>
        </authorList>
    </citation>
    <scope>NUCLEOTIDE SEQUENCE [LARGE SCALE GENOMIC DNA]</scope>
    <source>
        <strain evidence="15">ATCC 58785 / CBS 6054 / NBRC 10063 / NRRL Y-11545</strain>
    </source>
</reference>
<dbReference type="Pfam" id="PF00400">
    <property type="entry name" value="WD40"/>
    <property type="match status" value="1"/>
</dbReference>
<dbReference type="SMART" id="SM00320">
    <property type="entry name" value="WD40"/>
    <property type="match status" value="6"/>
</dbReference>
<dbReference type="GO" id="GO:0000417">
    <property type="term" value="C:HIR complex"/>
    <property type="evidence" value="ECO:0007669"/>
    <property type="project" value="TreeGrafter"/>
</dbReference>
<dbReference type="RefSeq" id="XP_001385175.2">
    <property type="nucleotide sequence ID" value="XM_001385138.1"/>
</dbReference>
<dbReference type="GO" id="GO:0000785">
    <property type="term" value="C:chromatin"/>
    <property type="evidence" value="ECO:0007669"/>
    <property type="project" value="TreeGrafter"/>
</dbReference>
<feature type="compositionally biased region" description="Polar residues" evidence="12">
    <location>
        <begin position="504"/>
        <end position="520"/>
    </location>
</feature>
<keyword evidence="9 11" id="KW-0539">Nucleus</keyword>
<dbReference type="GO" id="GO:0006338">
    <property type="term" value="P:chromatin remodeling"/>
    <property type="evidence" value="ECO:0007669"/>
    <property type="project" value="InterPro"/>
</dbReference>
<evidence type="ECO:0000256" key="9">
    <source>
        <dbReference type="ARBA" id="ARBA00023242"/>
    </source>
</evidence>
<evidence type="ECO:0000256" key="12">
    <source>
        <dbReference type="SAM" id="MobiDB-lite"/>
    </source>
</evidence>
<dbReference type="InterPro" id="IPR019015">
    <property type="entry name" value="HIRA_B_motif"/>
</dbReference>
<dbReference type="OrthoDB" id="1741719at2759"/>
<keyword evidence="4 10" id="KW-0853">WD repeat</keyword>
<dbReference type="HOGENOM" id="CLU_004372_1_0_1"/>
<sequence>MKYFRFPPLLHGGEVHTVDIDPTNEWLATGGLDHIINIWKLSDLVNLARISPLEKNEDNHQTFNSISPVYTLKTHKAVVSTIKFSPKNSKELVSADTKGNIYLHNLEKNSQTLLYPFNEEQKASVVDLSWSMDSRLVAWSTIEGKVNVIDVTKNTFQELTELTHLEKLTVQRSIAFDPTNNYLITLGDDTLVYLYQYTYDTALDNYQFRLINKISRLINKNPINVNYKRISWSPEGELLSVPTASKNQTSLISLISRSKNWQNRISLVGHGLACEVVRFHPKFLREGTDDTAFYNVIATGGSDKTLAIWNTSKDTPVVVLQDVVDKPILDLVWDKTGTSLIVATLDGHLGIASIENNELGHEISQDMLEELKKFDQEYIKPINHKYEHDQSTTRRGEKHQIELLDQKDAKSTIHSEQNEEKDQNKDESSEKEANSSPTNSQPEAISNGPIEPSVIPPPNMTEPDTSATDILHSAMSSRQSKSTTSKTTKTAKTTSIASASSITVPPSDSKSAQKQEVTTKNGKRRIQPMLISNNGTTKPAIASSESSLGNNSTVQSSSKSLMEFDKPSYSVEEDFYKQNKRLKAQEEAGSNKKIKRELEPVKFIGSVITNPNTTFSKVRLSVPKVRLNFQISSKFDGEVFIMDIKNGTGNETKPSRITYFKKDKQLWCDFIPRYIQLAVEGSNFWALSTSDGQILTYSHTSGKRLLPPLVLGSPVSFLESHSKYLMAVTSLGELFVWDLEKKKIELSTSLTPLLELSSKYHEDGLSKSDNITLCAVTSAGIPLVTLSNCSGYLFNKNLCIWQTITESWWSFGSHYWESNDENSKKPQTSNLFGEEASIIELLEHKTNEEIIRKTRTGRGKYFNKISKNMIMKEGFENLENTISISHLENRILCCELLGEFKDFRRFFLTYVQRICELGYKTKLFEVCDELLGPDSQQETDVNSRSASGWSSSICGVDKHELLKEVILLCAKHRDAQRILIHFGKKIGVVNDVL</sequence>
<dbReference type="PANTHER" id="PTHR13831">
    <property type="entry name" value="MEMBER OF THE HIR1 FAMILY OF WD-REPEAT PROTEINS"/>
    <property type="match status" value="1"/>
</dbReference>
<evidence type="ECO:0000313" key="14">
    <source>
        <dbReference type="EMBL" id="ABN67146.2"/>
    </source>
</evidence>
<dbReference type="InterPro" id="IPR011494">
    <property type="entry name" value="HIRA-like_C"/>
</dbReference>
<name>A3LVM3_PICST</name>
<dbReference type="PROSITE" id="PS50082">
    <property type="entry name" value="WD_REPEATS_2"/>
    <property type="match status" value="1"/>
</dbReference>
<feature type="compositionally biased region" description="Basic and acidic residues" evidence="12">
    <location>
        <begin position="384"/>
        <end position="433"/>
    </location>
</feature>
<dbReference type="InterPro" id="IPR015943">
    <property type="entry name" value="WD40/YVTN_repeat-like_dom_sf"/>
</dbReference>
<comment type="similarity">
    <text evidence="2 11">Belongs to the WD repeat HIR1 family.</text>
</comment>
<dbReference type="InParanoid" id="A3LVM3"/>
<evidence type="ECO:0000256" key="1">
    <source>
        <dbReference type="ARBA" id="ARBA00004123"/>
    </source>
</evidence>
<keyword evidence="5 11" id="KW-0677">Repeat</keyword>
<dbReference type="GO" id="GO:0005634">
    <property type="term" value="C:nucleus"/>
    <property type="evidence" value="ECO:0007669"/>
    <property type="project" value="UniProtKB-SubCell"/>
</dbReference>
<evidence type="ECO:0000256" key="11">
    <source>
        <dbReference type="RuleBase" id="RU364014"/>
    </source>
</evidence>
<evidence type="ECO:0000256" key="3">
    <source>
        <dbReference type="ARBA" id="ARBA00022491"/>
    </source>
</evidence>
<dbReference type="GO" id="GO:0031491">
    <property type="term" value="F:nucleosome binding"/>
    <property type="evidence" value="ECO:0007669"/>
    <property type="project" value="TreeGrafter"/>
</dbReference>
<evidence type="ECO:0000256" key="2">
    <source>
        <dbReference type="ARBA" id="ARBA00007306"/>
    </source>
</evidence>
<dbReference type="EMBL" id="CP000499">
    <property type="protein sequence ID" value="ABN67146.2"/>
    <property type="molecule type" value="Genomic_DNA"/>
</dbReference>
<evidence type="ECO:0000256" key="10">
    <source>
        <dbReference type="PROSITE-ProRule" id="PRU00221"/>
    </source>
</evidence>
<dbReference type="GO" id="GO:0006351">
    <property type="term" value="P:DNA-templated transcription"/>
    <property type="evidence" value="ECO:0007669"/>
    <property type="project" value="InterPro"/>
</dbReference>
<evidence type="ECO:0000256" key="7">
    <source>
        <dbReference type="ARBA" id="ARBA00023015"/>
    </source>
</evidence>
<dbReference type="KEGG" id="pic:PICST_83887"/>
<proteinExistence type="inferred from homology"/>
<keyword evidence="3 11" id="KW-0678">Repressor</keyword>
<dbReference type="OMA" id="RGSWDGD"/>
<dbReference type="STRING" id="322104.A3LVM3"/>
<evidence type="ECO:0000256" key="6">
    <source>
        <dbReference type="ARBA" id="ARBA00022853"/>
    </source>
</evidence>
<dbReference type="eggNOG" id="KOG0973">
    <property type="taxonomic scope" value="Eukaryota"/>
</dbReference>
<evidence type="ECO:0000259" key="13">
    <source>
        <dbReference type="Pfam" id="PF07569"/>
    </source>
</evidence>
<dbReference type="GeneID" id="4839451"/>
<dbReference type="FunCoup" id="A3LVM3">
    <property type="interactions" value="449"/>
</dbReference>
<feature type="compositionally biased region" description="Low complexity" evidence="12">
    <location>
        <begin position="473"/>
        <end position="503"/>
    </location>
</feature>
<comment type="subcellular location">
    <subcellularLocation>
        <location evidence="1 11">Nucleus</location>
    </subcellularLocation>
</comment>
<comment type="function">
    <text evidence="11">Required for replication-independent chromatin assembly and for the periodic repression of histone gene transcription during the cell cycle.</text>
</comment>
<gene>
    <name evidence="14" type="primary">HIR2</name>
    <name evidence="14" type="ORF">PICST_83887</name>
</gene>